<dbReference type="Proteomes" id="UP000011615">
    <property type="component" value="Unassembled WGS sequence"/>
</dbReference>
<dbReference type="PATRIC" id="fig|1230457.4.peg.3388"/>
<dbReference type="EMBL" id="AOIT01000080">
    <property type="protein sequence ID" value="ELZ16583.1"/>
    <property type="molecule type" value="Genomic_DNA"/>
</dbReference>
<reference evidence="3 4" key="1">
    <citation type="journal article" date="2014" name="PLoS Genet.">
        <title>Phylogenetically driven sequencing of extremely halophilic archaea reveals strategies for static and dynamic osmo-response.</title>
        <authorList>
            <person name="Becker E.A."/>
            <person name="Seitzer P.M."/>
            <person name="Tritt A."/>
            <person name="Larsen D."/>
            <person name="Krusor M."/>
            <person name="Yao A.I."/>
            <person name="Wu D."/>
            <person name="Madern D."/>
            <person name="Eisen J.A."/>
            <person name="Darling A.E."/>
            <person name="Facciotti M.T."/>
        </authorList>
    </citation>
    <scope>NUCLEOTIDE SEQUENCE [LARGE SCALE GENOMIC DNA]</scope>
    <source>
        <strain evidence="3 4">JCM 13563</strain>
    </source>
</reference>
<dbReference type="GO" id="GO:0003677">
    <property type="term" value="F:DNA binding"/>
    <property type="evidence" value="ECO:0007669"/>
    <property type="project" value="InterPro"/>
</dbReference>
<dbReference type="InterPro" id="IPR036397">
    <property type="entry name" value="RNaseH_sf"/>
</dbReference>
<dbReference type="GO" id="GO:0000166">
    <property type="term" value="F:nucleotide binding"/>
    <property type="evidence" value="ECO:0007669"/>
    <property type="project" value="InterPro"/>
</dbReference>
<dbReference type="SMART" id="SM00278">
    <property type="entry name" value="HhH1"/>
    <property type="match status" value="2"/>
</dbReference>
<gene>
    <name evidence="3" type="ORF">C476_16997</name>
</gene>
<dbReference type="STRING" id="1230457.C476_16997"/>
<dbReference type="InterPro" id="IPR003583">
    <property type="entry name" value="Hlx-hairpin-Hlx_DNA-bd_motif"/>
</dbReference>
<evidence type="ECO:0000313" key="3">
    <source>
        <dbReference type="EMBL" id="ELZ16583.1"/>
    </source>
</evidence>
<dbReference type="Gene3D" id="3.30.420.10">
    <property type="entry name" value="Ribonuclease H-like superfamily/Ribonuclease H"/>
    <property type="match status" value="1"/>
</dbReference>
<feature type="region of interest" description="Disordered" evidence="1">
    <location>
        <begin position="455"/>
        <end position="485"/>
    </location>
</feature>
<organism evidence="3 4">
    <name type="scientific">Natrinema limicola JCM 13563</name>
    <dbReference type="NCBI Taxonomy" id="1230457"/>
    <lineage>
        <taxon>Archaea</taxon>
        <taxon>Methanobacteriati</taxon>
        <taxon>Methanobacteriota</taxon>
        <taxon>Stenosarchaea group</taxon>
        <taxon>Halobacteria</taxon>
        <taxon>Halobacteriales</taxon>
        <taxon>Natrialbaceae</taxon>
        <taxon>Natrinema</taxon>
    </lineage>
</organism>
<keyword evidence="4" id="KW-1185">Reference proteome</keyword>
<comment type="caution">
    <text evidence="3">The sequence shown here is derived from an EMBL/GenBank/DDBJ whole genome shotgun (WGS) entry which is preliminary data.</text>
</comment>
<feature type="domain" description="Helix-hairpin-helix DNA-binding motif class 1" evidence="2">
    <location>
        <begin position="204"/>
        <end position="221"/>
    </location>
</feature>
<accession>M0C1Q9</accession>
<feature type="domain" description="Helix-hairpin-helix DNA-binding motif class 1" evidence="2">
    <location>
        <begin position="235"/>
        <end position="254"/>
    </location>
</feature>
<name>M0C1Q9_9EURY</name>
<dbReference type="Pfam" id="PF14520">
    <property type="entry name" value="HHH_5"/>
    <property type="match status" value="1"/>
</dbReference>
<feature type="compositionally biased region" description="Polar residues" evidence="1">
    <location>
        <begin position="475"/>
        <end position="485"/>
    </location>
</feature>
<dbReference type="GO" id="GO:0006281">
    <property type="term" value="P:DNA repair"/>
    <property type="evidence" value="ECO:0007669"/>
    <property type="project" value="InterPro"/>
</dbReference>
<sequence>MKQYDVHDVVADAIEAIGPDIIIATPPNSTHVALPPVTRITDIPVVDPSRSASYHAVGGSGVLFAMVPTPDHLPPTPTDVPRETGGSGGFAGLEHCYLVSNCLELTIDPHHRETRLEGIDEYLDSLPDGWLDESLITHVSTGLRAEYQARYETATDTYPIHGAGPPTSSVGAAIDENERPLIELSVYSNGAIRVETHDPTNFGLQGLEGIGPTKAERLRDHGFNSRDAIAGTTPKALAKIRGFGEKTATAVHKSATAIATGEVVPRDGGTLPNGDPVFIDVETNGFNGEIAWLVGVLDGGSEEGHYLPFRQQEHDDPIGHVDAFMSWLTGVAGGRPVVAWNGYGFDFPIIKRHLERDAPEWVDDWESRYQFDPLYYATTQGHATFPARSNRLEAVAAALGWESTTTGVDGGTAAREYNTWQQTANQSDGYQPDWDRLEAYCEDDVRALATVYEALQDASRRPPGTEMPKNRTGEQSRQGSLSDFS</sequence>
<dbReference type="InterPro" id="IPR012337">
    <property type="entry name" value="RNaseH-like_sf"/>
</dbReference>
<evidence type="ECO:0000313" key="4">
    <source>
        <dbReference type="Proteomes" id="UP000011615"/>
    </source>
</evidence>
<evidence type="ECO:0000256" key="1">
    <source>
        <dbReference type="SAM" id="MobiDB-lite"/>
    </source>
</evidence>
<dbReference type="AlphaFoldDB" id="M0C1Q9"/>
<dbReference type="eggNOG" id="arCOG03131">
    <property type="taxonomic scope" value="Archaea"/>
</dbReference>
<dbReference type="SUPFAM" id="SSF47794">
    <property type="entry name" value="Rad51 N-terminal domain-like"/>
    <property type="match status" value="1"/>
</dbReference>
<protein>
    <recommendedName>
        <fullName evidence="2">Helix-hairpin-helix DNA-binding motif class 1 domain-containing protein</fullName>
    </recommendedName>
</protein>
<evidence type="ECO:0000259" key="2">
    <source>
        <dbReference type="SMART" id="SM00278"/>
    </source>
</evidence>
<proteinExistence type="predicted"/>
<dbReference type="InterPro" id="IPR010995">
    <property type="entry name" value="DNA_repair_Rad51/TF_NusA_a-hlx"/>
</dbReference>
<dbReference type="Gene3D" id="1.10.150.20">
    <property type="entry name" value="5' to 3' exonuclease, C-terminal subdomain"/>
    <property type="match status" value="1"/>
</dbReference>
<dbReference type="InterPro" id="IPR038720">
    <property type="entry name" value="YprB_RNase_H-like_dom"/>
</dbReference>
<dbReference type="Pfam" id="PF13482">
    <property type="entry name" value="RNase_H_2"/>
    <property type="match status" value="1"/>
</dbReference>
<dbReference type="SUPFAM" id="SSF53098">
    <property type="entry name" value="Ribonuclease H-like"/>
    <property type="match status" value="1"/>
</dbReference>